<dbReference type="Pfam" id="PF00301">
    <property type="entry name" value="Rubredoxin"/>
    <property type="match status" value="1"/>
</dbReference>
<dbReference type="RefSeq" id="WP_330163940.1">
    <property type="nucleotide sequence ID" value="NZ_WOAA01000003.1"/>
</dbReference>
<dbReference type="Gene3D" id="2.20.28.10">
    <property type="match status" value="1"/>
</dbReference>
<dbReference type="GO" id="GO:0032259">
    <property type="term" value="P:methylation"/>
    <property type="evidence" value="ECO:0007669"/>
    <property type="project" value="UniProtKB-KW"/>
</dbReference>
<evidence type="ECO:0000313" key="4">
    <source>
        <dbReference type="Proteomes" id="UP000435177"/>
    </source>
</evidence>
<dbReference type="InterPro" id="IPR029063">
    <property type="entry name" value="SAM-dependent_MTases_sf"/>
</dbReference>
<dbReference type="GO" id="GO:0008168">
    <property type="term" value="F:methyltransferase activity"/>
    <property type="evidence" value="ECO:0007669"/>
    <property type="project" value="UniProtKB-KW"/>
</dbReference>
<organism evidence="3 4">
    <name type="scientific">Paenibacillus campinasensis</name>
    <dbReference type="NCBI Taxonomy" id="66347"/>
    <lineage>
        <taxon>Bacteria</taxon>
        <taxon>Bacillati</taxon>
        <taxon>Bacillota</taxon>
        <taxon>Bacilli</taxon>
        <taxon>Bacillales</taxon>
        <taxon>Paenibacillaceae</taxon>
        <taxon>Paenibacillus</taxon>
    </lineage>
</organism>
<proteinExistence type="predicted"/>
<sequence length="360" mass="40386">MALTRCSYCGYMYDEWNGDSRNGVPPGIPITKLAGTVCSRCGIQGVRHERQQSPKYEGDEAEYYDQFAGKAGVKFYKSWIKASLKPVKALELGVGTGRLATELAPLTEQYCGVDWSPRMLKAAEAKRKRIFKDTAEERWQLVEQDALKYHPETQFTHVLCPDGFLQHFTLMDEHVALLGGLHRCMEDGGWIAVDVHLPPSGIGWKMQQRKQLLPNKWISRQLEGETSLLRQVFRCMIDYETYREGTMTSKYRVEREFALMTPKETALLLSAAGFEVSRIVCNFGLTEPWLTALPPGTYGKEEALGATETIKEAMMTGKNVTPYIPDQWGYGGDPFAGAMPVEPPEAPATVTLIARKATRT</sequence>
<evidence type="ECO:0000313" key="3">
    <source>
        <dbReference type="EMBL" id="MUG65511.1"/>
    </source>
</evidence>
<evidence type="ECO:0000259" key="1">
    <source>
        <dbReference type="Pfam" id="PF00301"/>
    </source>
</evidence>
<dbReference type="Proteomes" id="UP000435177">
    <property type="component" value="Unassembled WGS sequence"/>
</dbReference>
<feature type="domain" description="Rubredoxin" evidence="1">
    <location>
        <begin position="5"/>
        <end position="43"/>
    </location>
</feature>
<dbReference type="InterPro" id="IPR013217">
    <property type="entry name" value="Methyltransf_12"/>
</dbReference>
<dbReference type="SUPFAM" id="SSF57802">
    <property type="entry name" value="Rubredoxin-like"/>
    <property type="match status" value="1"/>
</dbReference>
<dbReference type="Gene3D" id="3.40.50.150">
    <property type="entry name" value="Vaccinia Virus protein VP39"/>
    <property type="match status" value="1"/>
</dbReference>
<dbReference type="InterPro" id="IPR024935">
    <property type="entry name" value="Rubredoxin_dom"/>
</dbReference>
<reference evidence="3 4" key="1">
    <citation type="submission" date="2019-11" db="EMBL/GenBank/DDBJ databases">
        <title>Draft genome sequences of five Paenibacillus species of dairy origin.</title>
        <authorList>
            <person name="Olajide A.M."/>
            <person name="Chen S."/>
            <person name="Lapointe G."/>
        </authorList>
    </citation>
    <scope>NUCLEOTIDE SEQUENCE [LARGE SCALE GENOMIC DNA]</scope>
    <source>
        <strain evidence="3 4">3CS1</strain>
    </source>
</reference>
<keyword evidence="3" id="KW-0808">Transferase</keyword>
<name>A0ABW9T2P3_9BACL</name>
<gene>
    <name evidence="3" type="ORF">GNP94_05750</name>
</gene>
<dbReference type="Pfam" id="PF08242">
    <property type="entry name" value="Methyltransf_12"/>
    <property type="match status" value="1"/>
</dbReference>
<keyword evidence="4" id="KW-1185">Reference proteome</keyword>
<dbReference type="SUPFAM" id="SSF53335">
    <property type="entry name" value="S-adenosyl-L-methionine-dependent methyltransferases"/>
    <property type="match status" value="1"/>
</dbReference>
<comment type="caution">
    <text evidence="3">The sequence shown here is derived from an EMBL/GenBank/DDBJ whole genome shotgun (WGS) entry which is preliminary data.</text>
</comment>
<accession>A0ABW9T2P3</accession>
<keyword evidence="3" id="KW-0489">Methyltransferase</keyword>
<protein>
    <submittedName>
        <fullName evidence="3">Methyltransferase domain-containing protein</fullName>
    </submittedName>
</protein>
<dbReference type="EMBL" id="WOAA01000003">
    <property type="protein sequence ID" value="MUG65511.1"/>
    <property type="molecule type" value="Genomic_DNA"/>
</dbReference>
<evidence type="ECO:0000259" key="2">
    <source>
        <dbReference type="Pfam" id="PF08242"/>
    </source>
</evidence>
<dbReference type="CDD" id="cd02440">
    <property type="entry name" value="AdoMet_MTases"/>
    <property type="match status" value="1"/>
</dbReference>
<feature type="domain" description="Methyltransferase type 12" evidence="2">
    <location>
        <begin position="90"/>
        <end position="191"/>
    </location>
</feature>